<evidence type="ECO:0000313" key="5">
    <source>
        <dbReference type="EMBL" id="UYV76505.1"/>
    </source>
</evidence>
<gene>
    <name evidence="5" type="ORF">LAZ67_14000784</name>
</gene>
<evidence type="ECO:0000256" key="3">
    <source>
        <dbReference type="ARBA" id="ARBA00023186"/>
    </source>
</evidence>
<keyword evidence="3" id="KW-0143">Chaperone</keyword>
<keyword evidence="6" id="KW-1185">Reference proteome</keyword>
<sequence>MFHNIYLYLVLLYLVYLLSCVVIPWTDLLSRPKLRIQWHGLTYLMEVLDLILKSNMEHHRAKGKKRFSRNSRHGKDRGGGSPHIMVPCLLDAEVELACEVLKVLFNLTVNLDHRTLDEPEEAHFLRLASILHDTLLCNTRSPDKKLLLHSYTVDLLTVMPDSAYEELLTPLTDLPIGSDDAEFDFEGMNMEAVIVLVEFLEFRLSTKILPPLKDVMNKPEDGNTLRNRFCVCAVSRLIKYTGYGNAAGLLANRGMMLGGSTGRYSSESEDTDTEEYRQYKEDINPVVGCYQPPGPNPMEGLTEEQKEYEAMQLVNVLDKMTM</sequence>
<keyword evidence="4" id="KW-0812">Transmembrane</keyword>
<name>A0ABY6L9S5_9ARAC</name>
<reference evidence="5 6" key="1">
    <citation type="submission" date="2022-01" db="EMBL/GenBank/DDBJ databases">
        <title>A chromosomal length assembly of Cordylochernes scorpioides.</title>
        <authorList>
            <person name="Zeh D."/>
            <person name="Zeh J."/>
        </authorList>
    </citation>
    <scope>NUCLEOTIDE SEQUENCE [LARGE SCALE GENOMIC DNA]</scope>
    <source>
        <strain evidence="5">IN4F17</strain>
        <tissue evidence="5">Whole Body</tissue>
    </source>
</reference>
<keyword evidence="4" id="KW-0472">Membrane</keyword>
<feature type="transmembrane region" description="Helical" evidence="4">
    <location>
        <begin position="6"/>
        <end position="25"/>
    </location>
</feature>
<comment type="similarity">
    <text evidence="1">Belongs to the synembryn family.</text>
</comment>
<dbReference type="EMBL" id="CP092876">
    <property type="protein sequence ID" value="UYV76505.1"/>
    <property type="molecule type" value="Genomic_DNA"/>
</dbReference>
<protein>
    <submittedName>
        <fullName evidence="5">RIC8B</fullName>
    </submittedName>
</protein>
<proteinExistence type="inferred from homology"/>
<keyword evidence="2" id="KW-0344">Guanine-nucleotide releasing factor</keyword>
<dbReference type="Pfam" id="PF10165">
    <property type="entry name" value="Ric8"/>
    <property type="match status" value="2"/>
</dbReference>
<dbReference type="PANTHER" id="PTHR12425:SF5">
    <property type="entry name" value="SYNEMBRYN"/>
    <property type="match status" value="1"/>
</dbReference>
<dbReference type="Proteomes" id="UP001235939">
    <property type="component" value="Chromosome 14"/>
</dbReference>
<evidence type="ECO:0000256" key="2">
    <source>
        <dbReference type="ARBA" id="ARBA00022658"/>
    </source>
</evidence>
<dbReference type="PANTHER" id="PTHR12425">
    <property type="entry name" value="SYNEMBRYN"/>
    <property type="match status" value="1"/>
</dbReference>
<keyword evidence="4" id="KW-1133">Transmembrane helix</keyword>
<organism evidence="5 6">
    <name type="scientific">Cordylochernes scorpioides</name>
    <dbReference type="NCBI Taxonomy" id="51811"/>
    <lineage>
        <taxon>Eukaryota</taxon>
        <taxon>Metazoa</taxon>
        <taxon>Ecdysozoa</taxon>
        <taxon>Arthropoda</taxon>
        <taxon>Chelicerata</taxon>
        <taxon>Arachnida</taxon>
        <taxon>Pseudoscorpiones</taxon>
        <taxon>Cheliferoidea</taxon>
        <taxon>Chernetidae</taxon>
        <taxon>Cordylochernes</taxon>
    </lineage>
</organism>
<evidence type="ECO:0000256" key="4">
    <source>
        <dbReference type="SAM" id="Phobius"/>
    </source>
</evidence>
<evidence type="ECO:0000313" key="6">
    <source>
        <dbReference type="Proteomes" id="UP001235939"/>
    </source>
</evidence>
<evidence type="ECO:0000256" key="1">
    <source>
        <dbReference type="ARBA" id="ARBA00009049"/>
    </source>
</evidence>
<dbReference type="InterPro" id="IPR019318">
    <property type="entry name" value="Gua_nucleotide_exch_fac_Ric8"/>
</dbReference>
<accession>A0ABY6L9S5</accession>